<name>A0AAF0PNC7_SOLVR</name>
<gene>
    <name evidence="1" type="ORF">MTR67_001321</name>
</gene>
<evidence type="ECO:0000313" key="2">
    <source>
        <dbReference type="Proteomes" id="UP001234989"/>
    </source>
</evidence>
<dbReference type="AlphaFoldDB" id="A0AAF0PNC7"/>
<reference evidence="1" key="1">
    <citation type="submission" date="2023-08" db="EMBL/GenBank/DDBJ databases">
        <title>A de novo genome assembly of Solanum verrucosum Schlechtendal, a Mexican diploid species geographically isolated from the other diploid A-genome species in potato relatives.</title>
        <authorList>
            <person name="Hosaka K."/>
        </authorList>
    </citation>
    <scope>NUCLEOTIDE SEQUENCE</scope>
    <source>
        <tissue evidence="1">Young leaves</tissue>
    </source>
</reference>
<proteinExistence type="predicted"/>
<evidence type="ECO:0000313" key="1">
    <source>
        <dbReference type="EMBL" id="WMV07936.1"/>
    </source>
</evidence>
<dbReference type="Proteomes" id="UP001234989">
    <property type="component" value="Chromosome 1"/>
</dbReference>
<organism evidence="1 2">
    <name type="scientific">Solanum verrucosum</name>
    <dbReference type="NCBI Taxonomy" id="315347"/>
    <lineage>
        <taxon>Eukaryota</taxon>
        <taxon>Viridiplantae</taxon>
        <taxon>Streptophyta</taxon>
        <taxon>Embryophyta</taxon>
        <taxon>Tracheophyta</taxon>
        <taxon>Spermatophyta</taxon>
        <taxon>Magnoliopsida</taxon>
        <taxon>eudicotyledons</taxon>
        <taxon>Gunneridae</taxon>
        <taxon>Pentapetalae</taxon>
        <taxon>asterids</taxon>
        <taxon>lamiids</taxon>
        <taxon>Solanales</taxon>
        <taxon>Solanaceae</taxon>
        <taxon>Solanoideae</taxon>
        <taxon>Solaneae</taxon>
        <taxon>Solanum</taxon>
    </lineage>
</organism>
<keyword evidence="2" id="KW-1185">Reference proteome</keyword>
<protein>
    <submittedName>
        <fullName evidence="1">Uncharacterized protein</fullName>
    </submittedName>
</protein>
<dbReference type="EMBL" id="CP133612">
    <property type="protein sequence ID" value="WMV07936.1"/>
    <property type="molecule type" value="Genomic_DNA"/>
</dbReference>
<accession>A0AAF0PNC7</accession>
<sequence length="92" mass="10810">MYGDMENGKHLNPWGGLWRSIIETRMFMGKIHFKSGDFLTAENMEKKRMLMCKPSEVRTIPVPHNEPIIVYFIELVRHGTLPLSQIFFQFVP</sequence>